<evidence type="ECO:0000313" key="1">
    <source>
        <dbReference type="EMBL" id="MBS7526234.1"/>
    </source>
</evidence>
<proteinExistence type="predicted"/>
<dbReference type="Gene3D" id="3.10.180.10">
    <property type="entry name" value="2,3-Dihydroxybiphenyl 1,2-Dioxygenase, domain 1"/>
    <property type="match status" value="1"/>
</dbReference>
<dbReference type="Pfam" id="PF13669">
    <property type="entry name" value="Glyoxalase_4"/>
    <property type="match status" value="1"/>
</dbReference>
<dbReference type="EMBL" id="JAHBCL010000008">
    <property type="protein sequence ID" value="MBS7526234.1"/>
    <property type="molecule type" value="Genomic_DNA"/>
</dbReference>
<protein>
    <submittedName>
        <fullName evidence="1">VOC family protein</fullName>
    </submittedName>
</protein>
<evidence type="ECO:0000313" key="2">
    <source>
        <dbReference type="Proteomes" id="UP000746471"/>
    </source>
</evidence>
<comment type="caution">
    <text evidence="1">The sequence shown here is derived from an EMBL/GenBank/DDBJ whole genome shotgun (WGS) entry which is preliminary data.</text>
</comment>
<name>A0ABS5PPB5_9FIRM</name>
<keyword evidence="2" id="KW-1185">Reference proteome</keyword>
<sequence>MIKKLDHMTFAVHDRATVGARIEKVYGGNFLMTVKSEPKQYVCDMYMIEGDIILGLLEPTSPDSFVAKHLEKFGESLQHIGVDVDNLDNAIQIFDENAIKYGLYEEVENIRREVIVSPKYTFGTVMQVMEWFDDYKTKSSEERMRIVWNEIEGADNE</sequence>
<gene>
    <name evidence="1" type="ORF">KHM83_06060</name>
</gene>
<reference evidence="1 2" key="1">
    <citation type="submission" date="2021-05" db="EMBL/GenBank/DDBJ databases">
        <title>Fusibacter ferrireducens sp. nov., an anaerobic, sulfur- and Fe-reducing bacterium isolated from the mangrove sediment.</title>
        <authorList>
            <person name="Qiu D."/>
        </authorList>
    </citation>
    <scope>NUCLEOTIDE SEQUENCE [LARGE SCALE GENOMIC DNA]</scope>
    <source>
        <strain evidence="1 2">DSM 12116</strain>
    </source>
</reference>
<dbReference type="SUPFAM" id="SSF54593">
    <property type="entry name" value="Glyoxalase/Bleomycin resistance protein/Dihydroxybiphenyl dioxygenase"/>
    <property type="match status" value="1"/>
</dbReference>
<dbReference type="RefSeq" id="WP_213236014.1">
    <property type="nucleotide sequence ID" value="NZ_JAHBCL010000008.1"/>
</dbReference>
<dbReference type="InterPro" id="IPR029068">
    <property type="entry name" value="Glyas_Bleomycin-R_OHBP_Dase"/>
</dbReference>
<organism evidence="1 2">
    <name type="scientific">Fusibacter paucivorans</name>
    <dbReference type="NCBI Taxonomy" id="76009"/>
    <lineage>
        <taxon>Bacteria</taxon>
        <taxon>Bacillati</taxon>
        <taxon>Bacillota</taxon>
        <taxon>Clostridia</taxon>
        <taxon>Eubacteriales</taxon>
        <taxon>Eubacteriales Family XII. Incertae Sedis</taxon>
        <taxon>Fusibacter</taxon>
    </lineage>
</organism>
<accession>A0ABS5PPB5</accession>
<dbReference type="Proteomes" id="UP000746471">
    <property type="component" value="Unassembled WGS sequence"/>
</dbReference>